<protein>
    <submittedName>
        <fullName evidence="2">Uncharacterized protein</fullName>
    </submittedName>
</protein>
<gene>
    <name evidence="2" type="ORF">WKI68_39865</name>
</gene>
<dbReference type="EMBL" id="JBBKAM010000004">
    <property type="protein sequence ID" value="MEJ8645713.1"/>
    <property type="molecule type" value="Genomic_DNA"/>
</dbReference>
<evidence type="ECO:0000256" key="1">
    <source>
        <dbReference type="SAM" id="MobiDB-lite"/>
    </source>
</evidence>
<keyword evidence="3" id="KW-1185">Reference proteome</keyword>
<name>A0ABU8UF22_9ACTN</name>
<evidence type="ECO:0000313" key="2">
    <source>
        <dbReference type="EMBL" id="MEJ8645713.1"/>
    </source>
</evidence>
<reference evidence="2 3" key="1">
    <citation type="submission" date="2024-03" db="EMBL/GenBank/DDBJ databases">
        <title>Novel Streptomyces species of biotechnological and ecological value are a feature of Machair soil.</title>
        <authorList>
            <person name="Prole J.R."/>
            <person name="Goodfellow M."/>
            <person name="Allenby N."/>
            <person name="Ward A.C."/>
        </authorList>
    </citation>
    <scope>NUCLEOTIDE SEQUENCE [LARGE SCALE GENOMIC DNA]</scope>
    <source>
        <strain evidence="2 3">MS1.HAVA.3</strain>
    </source>
</reference>
<sequence length="300" mass="33431">MGRRPKGLLTTVREAVRTWWHSKFDDIPAEEPDPTGSDADGSAPAARKDVFVQSLPQETPLAMAARDDVFSFQVFPTFQWSSQTMSRDTLKTRVQQYEGPVREELLRVAWSAARTCDPADPAAAETAVNAVLSTAGNWCFDDENGLIRCTPTVRVRVDPALREHVLPHHLDELTLKETQRLGLIRAERALTLTEAWLKVISELELLGELDAHQRRLLVPFAATFADQEFRKVMEALRGHRRTSIDALVTALHAARGDHQEAGLFEFADAYDKALSAFCREVGVGPFSWVENAVAADGRNQ</sequence>
<organism evidence="2 3">
    <name type="scientific">Streptomyces caledonius</name>
    <dbReference type="NCBI Taxonomy" id="3134107"/>
    <lineage>
        <taxon>Bacteria</taxon>
        <taxon>Bacillati</taxon>
        <taxon>Actinomycetota</taxon>
        <taxon>Actinomycetes</taxon>
        <taxon>Kitasatosporales</taxon>
        <taxon>Streptomycetaceae</taxon>
        <taxon>Streptomyces</taxon>
    </lineage>
</organism>
<comment type="caution">
    <text evidence="2">The sequence shown here is derived from an EMBL/GenBank/DDBJ whole genome shotgun (WGS) entry which is preliminary data.</text>
</comment>
<evidence type="ECO:0000313" key="3">
    <source>
        <dbReference type="Proteomes" id="UP001382904"/>
    </source>
</evidence>
<proteinExistence type="predicted"/>
<feature type="region of interest" description="Disordered" evidence="1">
    <location>
        <begin position="25"/>
        <end position="45"/>
    </location>
</feature>
<dbReference type="Proteomes" id="UP001382904">
    <property type="component" value="Unassembled WGS sequence"/>
</dbReference>
<accession>A0ABU8UF22</accession>